<dbReference type="Proteomes" id="UP001217838">
    <property type="component" value="Unassembled WGS sequence"/>
</dbReference>
<reference evidence="6 7" key="1">
    <citation type="submission" date="2022-11" db="EMBL/GenBank/DDBJ databases">
        <title>Minimal conservation of predation-associated metabolite biosynthetic gene clusters underscores biosynthetic potential of Myxococcota including descriptions for ten novel species: Archangium lansinium sp. nov., Myxococcus landrumus sp. nov., Nannocystis bai.</title>
        <authorList>
            <person name="Ahearne A."/>
            <person name="Stevens C."/>
            <person name="Dowd S."/>
        </authorList>
    </citation>
    <scope>NUCLEOTIDE SEQUENCE [LARGE SCALE GENOMIC DNA]</scope>
    <source>
        <strain evidence="6 7">NCELM</strain>
    </source>
</reference>
<evidence type="ECO:0000259" key="5">
    <source>
        <dbReference type="Pfam" id="PF01103"/>
    </source>
</evidence>
<name>A0ABT5BK84_9BACT</name>
<accession>A0ABT5BK84</accession>
<organism evidence="6 7">
    <name type="scientific">Nannocystis radixulma</name>
    <dbReference type="NCBI Taxonomy" id="2995305"/>
    <lineage>
        <taxon>Bacteria</taxon>
        <taxon>Pseudomonadati</taxon>
        <taxon>Myxococcota</taxon>
        <taxon>Polyangia</taxon>
        <taxon>Nannocystales</taxon>
        <taxon>Nannocystaceae</taxon>
        <taxon>Nannocystis</taxon>
    </lineage>
</organism>
<feature type="compositionally biased region" description="Pro residues" evidence="3">
    <location>
        <begin position="14"/>
        <end position="38"/>
    </location>
</feature>
<evidence type="ECO:0000313" key="6">
    <source>
        <dbReference type="EMBL" id="MDC0674005.1"/>
    </source>
</evidence>
<feature type="region of interest" description="Disordered" evidence="3">
    <location>
        <begin position="14"/>
        <end position="89"/>
    </location>
</feature>
<dbReference type="Pfam" id="PF01103">
    <property type="entry name" value="Omp85"/>
    <property type="match status" value="1"/>
</dbReference>
<sequence>MFAACAIALALAPSPVPGATPATPPGVPPEGPKLPPVIPLATNGEESGPPVPTLPEATVPVTPPTGRRFRKRQRRPRDNRHRLLPLPHLSSQPATGLTLGGSLNYAYRLPNDNFNRVYGLAWSRVSTKLVQDHILSARMRDMLGRREIFNFGFWASLDPVYPFYGVNNHGTVSSAALQSSYNLIRMDNWGGWFTFEHPLYTVERPGRAPGTLRHYSGIFYYVDVIRGYANSRLVEELPSAEGTWRRGIVRLGLTWDSRDNDWSPTEGSLIDVTFDAAGKWTGSSSNWGRFHATTRHYWTLGQSKVVLAHRLTFDSLWGEPPLMTLGEFGGLFPMDAYGGAFVGRGFGRRRFIGKQKATASFELRFAPVEFKIRRHTLGVGLELFVEAGLVAQRMADLFKHFYISGGPGLLLIWDRFVVFRVEGGFGREGGALYLQSEHAF</sequence>
<evidence type="ECO:0000313" key="7">
    <source>
        <dbReference type="Proteomes" id="UP001217838"/>
    </source>
</evidence>
<evidence type="ECO:0000256" key="3">
    <source>
        <dbReference type="SAM" id="MobiDB-lite"/>
    </source>
</evidence>
<evidence type="ECO:0000256" key="2">
    <source>
        <dbReference type="ARBA" id="ARBA00023136"/>
    </source>
</evidence>
<dbReference type="InterPro" id="IPR000184">
    <property type="entry name" value="Bac_surfAg_D15"/>
</dbReference>
<keyword evidence="2" id="KW-0472">Membrane</keyword>
<feature type="domain" description="Bacterial surface antigen (D15)" evidence="5">
    <location>
        <begin position="237"/>
        <end position="390"/>
    </location>
</feature>
<gene>
    <name evidence="6" type="ORF">POL58_40035</name>
</gene>
<evidence type="ECO:0000256" key="1">
    <source>
        <dbReference type="ARBA" id="ARBA00004370"/>
    </source>
</evidence>
<comment type="subcellular location">
    <subcellularLocation>
        <location evidence="1">Membrane</location>
    </subcellularLocation>
</comment>
<keyword evidence="4" id="KW-0732">Signal</keyword>
<dbReference type="RefSeq" id="WP_272007841.1">
    <property type="nucleotide sequence ID" value="NZ_JAQNDN010000024.1"/>
</dbReference>
<proteinExistence type="predicted"/>
<feature type="signal peptide" evidence="4">
    <location>
        <begin position="1"/>
        <end position="18"/>
    </location>
</feature>
<dbReference type="Gene3D" id="2.40.160.50">
    <property type="entry name" value="membrane protein fhac: a member of the omp85/tpsb transporter family"/>
    <property type="match status" value="1"/>
</dbReference>
<evidence type="ECO:0000256" key="4">
    <source>
        <dbReference type="SAM" id="SignalP"/>
    </source>
</evidence>
<dbReference type="EMBL" id="JAQNDN010000024">
    <property type="protein sequence ID" value="MDC0674005.1"/>
    <property type="molecule type" value="Genomic_DNA"/>
</dbReference>
<comment type="caution">
    <text evidence="6">The sequence shown here is derived from an EMBL/GenBank/DDBJ whole genome shotgun (WGS) entry which is preliminary data.</text>
</comment>
<protein>
    <submittedName>
        <fullName evidence="6">BamA/TamA family outer membrane protein</fullName>
    </submittedName>
</protein>
<keyword evidence="7" id="KW-1185">Reference proteome</keyword>
<feature type="chain" id="PRO_5046429674" evidence="4">
    <location>
        <begin position="19"/>
        <end position="440"/>
    </location>
</feature>
<feature type="compositionally biased region" description="Basic residues" evidence="3">
    <location>
        <begin position="67"/>
        <end position="83"/>
    </location>
</feature>